<name>A0A7Y4GT08_9BRAD</name>
<proteinExistence type="predicted"/>
<dbReference type="EMBL" id="JAAVLX010000004">
    <property type="protein sequence ID" value="NOJ41048.1"/>
    <property type="molecule type" value="Genomic_DNA"/>
</dbReference>
<dbReference type="GO" id="GO:0016787">
    <property type="term" value="F:hydrolase activity"/>
    <property type="evidence" value="ECO:0007669"/>
    <property type="project" value="InterPro"/>
</dbReference>
<evidence type="ECO:0000313" key="3">
    <source>
        <dbReference type="Proteomes" id="UP000544122"/>
    </source>
</evidence>
<dbReference type="Gene3D" id="3.40.50.1820">
    <property type="entry name" value="alpha/beta hydrolase"/>
    <property type="match status" value="1"/>
</dbReference>
<protein>
    <recommendedName>
        <fullName evidence="1">Dienelactone hydrolase domain-containing protein</fullName>
    </recommendedName>
</protein>
<dbReference type="SUPFAM" id="SSF53474">
    <property type="entry name" value="alpha/beta-Hydrolases"/>
    <property type="match status" value="1"/>
</dbReference>
<keyword evidence="3" id="KW-1185">Reference proteome</keyword>
<comment type="caution">
    <text evidence="2">The sequence shown here is derived from an EMBL/GenBank/DDBJ whole genome shotgun (WGS) entry which is preliminary data.</text>
</comment>
<dbReference type="InterPro" id="IPR029058">
    <property type="entry name" value="AB_hydrolase_fold"/>
</dbReference>
<organism evidence="2 3">
    <name type="scientific">Bradyrhizobium australiense</name>
    <dbReference type="NCBI Taxonomy" id="2721161"/>
    <lineage>
        <taxon>Bacteria</taxon>
        <taxon>Pseudomonadati</taxon>
        <taxon>Pseudomonadota</taxon>
        <taxon>Alphaproteobacteria</taxon>
        <taxon>Hyphomicrobiales</taxon>
        <taxon>Nitrobacteraceae</taxon>
        <taxon>Bradyrhizobium</taxon>
    </lineage>
</organism>
<reference evidence="2 3" key="1">
    <citation type="submission" date="2020-03" db="EMBL/GenBank/DDBJ databases">
        <title>Bradyrhizobium diversity isolated from nodules of Indigofera sp.</title>
        <authorList>
            <person name="Klepa M."/>
            <person name="Helene L."/>
            <person name="Hungria M."/>
        </authorList>
    </citation>
    <scope>NUCLEOTIDE SEQUENCE [LARGE SCALE GENOMIC DNA]</scope>
    <source>
        <strain evidence="2 3">WSM 1791</strain>
    </source>
</reference>
<gene>
    <name evidence="2" type="ORF">HCN58_15810</name>
</gene>
<evidence type="ECO:0000313" key="2">
    <source>
        <dbReference type="EMBL" id="NOJ41048.1"/>
    </source>
</evidence>
<dbReference type="Pfam" id="PF01738">
    <property type="entry name" value="DLH"/>
    <property type="match status" value="1"/>
</dbReference>
<feature type="domain" description="Dienelactone hydrolase" evidence="1">
    <location>
        <begin position="28"/>
        <end position="149"/>
    </location>
</feature>
<accession>A0A7Y4GT08</accession>
<evidence type="ECO:0000259" key="1">
    <source>
        <dbReference type="Pfam" id="PF01738"/>
    </source>
</evidence>
<dbReference type="AlphaFoldDB" id="A0A7Y4GT08"/>
<dbReference type="InterPro" id="IPR002925">
    <property type="entry name" value="Dienelactn_hydro"/>
</dbReference>
<dbReference type="RefSeq" id="WP_171580259.1">
    <property type="nucleotide sequence ID" value="NZ_JAAVLX010000004.1"/>
</dbReference>
<dbReference type="Proteomes" id="UP000544122">
    <property type="component" value="Unassembled WGS sequence"/>
</dbReference>
<sequence>MSAEVDGYTKRVFPKVGPGHEIYTTGEGPNVVVLHELFGLTEPCLKLGLNLAREIPARVHLPLLFGRAKPSPLEQLKNGVGACISKEIHMLARNETSPIVVWCRALCDQLKADDPSYPGVGVVGMCLTGGFALALIANASVRGGVVAQPSLPLFVHRASLGLADDYVLM</sequence>